<dbReference type="Pfam" id="PF00378">
    <property type="entry name" value="ECH_1"/>
    <property type="match status" value="1"/>
</dbReference>
<dbReference type="InterPro" id="IPR018376">
    <property type="entry name" value="Enoyl-CoA_hyd/isom_CS"/>
</dbReference>
<dbReference type="RefSeq" id="WP_207894574.1">
    <property type="nucleotide sequence ID" value="NZ_SLXQ01000008.1"/>
</dbReference>
<evidence type="ECO:0000256" key="1">
    <source>
        <dbReference type="ARBA" id="ARBA00005254"/>
    </source>
</evidence>
<dbReference type="InterPro" id="IPR001753">
    <property type="entry name" value="Enoyl-CoA_hydra/iso"/>
</dbReference>
<dbReference type="Proteomes" id="UP000294911">
    <property type="component" value="Unassembled WGS sequence"/>
</dbReference>
<organism evidence="4 5">
    <name type="scientific">Tamaricihabitans halophyticus</name>
    <dbReference type="NCBI Taxonomy" id="1262583"/>
    <lineage>
        <taxon>Bacteria</taxon>
        <taxon>Bacillati</taxon>
        <taxon>Actinomycetota</taxon>
        <taxon>Actinomycetes</taxon>
        <taxon>Pseudonocardiales</taxon>
        <taxon>Pseudonocardiaceae</taxon>
        <taxon>Tamaricihabitans</taxon>
    </lineage>
</organism>
<protein>
    <submittedName>
        <fullName evidence="4">Enoyl-CoA hydratase</fullName>
    </submittedName>
</protein>
<dbReference type="PANTHER" id="PTHR11941:SF130">
    <property type="entry name" value="ENOYL-COA HYDRATASE ECHA12-RELATED"/>
    <property type="match status" value="1"/>
</dbReference>
<dbReference type="SUPFAM" id="SSF52096">
    <property type="entry name" value="ClpP/crotonase"/>
    <property type="match status" value="1"/>
</dbReference>
<dbReference type="AlphaFoldDB" id="A0A4R2QM66"/>
<dbReference type="Gene3D" id="3.90.226.10">
    <property type="entry name" value="2-enoyl-CoA Hydratase, Chain A, domain 1"/>
    <property type="match status" value="1"/>
</dbReference>
<reference evidence="4 5" key="1">
    <citation type="submission" date="2019-03" db="EMBL/GenBank/DDBJ databases">
        <title>Genomic Encyclopedia of Type Strains, Phase IV (KMG-IV): sequencing the most valuable type-strain genomes for metagenomic binning, comparative biology and taxonomic classification.</title>
        <authorList>
            <person name="Goeker M."/>
        </authorList>
    </citation>
    <scope>NUCLEOTIDE SEQUENCE [LARGE SCALE GENOMIC DNA]</scope>
    <source>
        <strain evidence="4 5">DSM 45765</strain>
    </source>
</reference>
<dbReference type="EMBL" id="SLXQ01000008">
    <property type="protein sequence ID" value="TCP49969.1"/>
    <property type="molecule type" value="Genomic_DNA"/>
</dbReference>
<dbReference type="PANTHER" id="PTHR11941">
    <property type="entry name" value="ENOYL-COA HYDRATASE-RELATED"/>
    <property type="match status" value="1"/>
</dbReference>
<evidence type="ECO:0000256" key="3">
    <source>
        <dbReference type="RuleBase" id="RU003707"/>
    </source>
</evidence>
<sequence>MTTPDNPPVSDQPAVRVSTPEEGIALVQLDRPERLNAMSAGLLRELHAALDHLAEDTSCRVVVLTGSGRGFCAGLDLTAFDLGSRNGAERKESPQWRFRRQQYIASLVPKLRGLPQPVISAVNGPAAGGGLSLALASDIRIAAESASFNVAYVRLGLSGCDIGTSWLLPRLIGSSRAFELLLTGRIIDSAEADRLGLVSRVVPDDSVVSTALHVAREILANSPMGVRMTKEVMWSQLEIGSLQAGIDLENRTQIVTTHTRDHDEAASAFRERRQPRFYDH</sequence>
<keyword evidence="2" id="KW-0456">Lyase</keyword>
<evidence type="ECO:0000313" key="4">
    <source>
        <dbReference type="EMBL" id="TCP49969.1"/>
    </source>
</evidence>
<dbReference type="InterPro" id="IPR014748">
    <property type="entry name" value="Enoyl-CoA_hydra_C"/>
</dbReference>
<dbReference type="GO" id="GO:0016829">
    <property type="term" value="F:lyase activity"/>
    <property type="evidence" value="ECO:0007669"/>
    <property type="project" value="UniProtKB-KW"/>
</dbReference>
<proteinExistence type="inferred from homology"/>
<accession>A0A4R2QM66</accession>
<dbReference type="CDD" id="cd06558">
    <property type="entry name" value="crotonase-like"/>
    <property type="match status" value="1"/>
</dbReference>
<comment type="caution">
    <text evidence="4">The sequence shown here is derived from an EMBL/GenBank/DDBJ whole genome shotgun (WGS) entry which is preliminary data.</text>
</comment>
<name>A0A4R2QM66_9PSEU</name>
<dbReference type="GO" id="GO:0006635">
    <property type="term" value="P:fatty acid beta-oxidation"/>
    <property type="evidence" value="ECO:0007669"/>
    <property type="project" value="TreeGrafter"/>
</dbReference>
<dbReference type="InterPro" id="IPR029045">
    <property type="entry name" value="ClpP/crotonase-like_dom_sf"/>
</dbReference>
<comment type="similarity">
    <text evidence="1 3">Belongs to the enoyl-CoA hydratase/isomerase family.</text>
</comment>
<dbReference type="Gene3D" id="1.10.12.10">
    <property type="entry name" value="Lyase 2-enoyl-coa Hydratase, Chain A, domain 2"/>
    <property type="match status" value="1"/>
</dbReference>
<gene>
    <name evidence="4" type="ORF">EV191_10855</name>
</gene>
<keyword evidence="5" id="KW-1185">Reference proteome</keyword>
<evidence type="ECO:0000256" key="2">
    <source>
        <dbReference type="ARBA" id="ARBA00023239"/>
    </source>
</evidence>
<dbReference type="PROSITE" id="PS00166">
    <property type="entry name" value="ENOYL_COA_HYDRATASE"/>
    <property type="match status" value="1"/>
</dbReference>
<evidence type="ECO:0000313" key="5">
    <source>
        <dbReference type="Proteomes" id="UP000294911"/>
    </source>
</evidence>